<evidence type="ECO:0000256" key="8">
    <source>
        <dbReference type="ARBA" id="ARBA00022842"/>
    </source>
</evidence>
<evidence type="ECO:0000256" key="4">
    <source>
        <dbReference type="ARBA" id="ARBA00022448"/>
    </source>
</evidence>
<gene>
    <name evidence="14" type="ORF">SAMN05444581_101272</name>
</gene>
<comment type="subcellular location">
    <subcellularLocation>
        <location evidence="1">Cell inner membrane</location>
        <topology evidence="1">Multi-pass membrane protein</topology>
    </subcellularLocation>
</comment>
<dbReference type="RefSeq" id="WP_091676337.1">
    <property type="nucleotide sequence ID" value="NZ_FOSN01000001.1"/>
</dbReference>
<dbReference type="Proteomes" id="UP000198755">
    <property type="component" value="Unassembled WGS sequence"/>
</dbReference>
<dbReference type="STRING" id="1612308.SAMN05444581_101272"/>
<dbReference type="InterPro" id="IPR045861">
    <property type="entry name" value="CorA_cytoplasmic_dom"/>
</dbReference>
<dbReference type="Gene3D" id="3.30.460.20">
    <property type="entry name" value="CorA soluble domain-like"/>
    <property type="match status" value="1"/>
</dbReference>
<protein>
    <recommendedName>
        <fullName evidence="3">Magnesium transport protein CorA</fullName>
    </recommendedName>
</protein>
<dbReference type="InterPro" id="IPR002523">
    <property type="entry name" value="MgTranspt_CorA/ZnTranspt_ZntB"/>
</dbReference>
<dbReference type="FunFam" id="1.20.58.340:FF:000001">
    <property type="entry name" value="Magnesium transport protein CorA"/>
    <property type="match status" value="1"/>
</dbReference>
<organism evidence="14 15">
    <name type="scientific">Methylocapsa palsarum</name>
    <dbReference type="NCBI Taxonomy" id="1612308"/>
    <lineage>
        <taxon>Bacteria</taxon>
        <taxon>Pseudomonadati</taxon>
        <taxon>Pseudomonadota</taxon>
        <taxon>Alphaproteobacteria</taxon>
        <taxon>Hyphomicrobiales</taxon>
        <taxon>Beijerinckiaceae</taxon>
        <taxon>Methylocapsa</taxon>
    </lineage>
</organism>
<sequence>MLTFHTSVGTEGVEVDLAAAAIPPEVQWIDAFRPNRMETAFLERVLGIEVPTIEDLSSIETSSRLYVENDRIFLSMAMVYKDVGGMAETTPFGFVLSESLLLTIRFHPIRACDHVHDKAVNANRRPASGVNAFISLLEFFIDHVADQLEGLNGELDRLSHDIFGGKGALGVSGQRGGGGNKDLRLIMRRIGRSGDLTSKLDDALLGMGRMIPFVVSEAAAWLSADLVSKLKSMQRDITSLNDYETHQNNKLQFLLDATLGLTNIEQNNIFRILTVVSVVGIPPTLMASIYGMNFKNMPELEWHYGYAYGLGVIAVSALIPIVWFKVRGWW</sequence>
<dbReference type="AlphaFoldDB" id="A0A1I3W3K3"/>
<dbReference type="InterPro" id="IPR050829">
    <property type="entry name" value="CorA_MIT"/>
</dbReference>
<evidence type="ECO:0000256" key="9">
    <source>
        <dbReference type="ARBA" id="ARBA00022989"/>
    </source>
</evidence>
<dbReference type="PANTHER" id="PTHR47685">
    <property type="entry name" value="MAGNESIUM TRANSPORT PROTEIN CORA"/>
    <property type="match status" value="1"/>
</dbReference>
<dbReference type="InterPro" id="IPR045863">
    <property type="entry name" value="CorA_TM1_TM2"/>
</dbReference>
<keyword evidence="11 13" id="KW-0472">Membrane</keyword>
<feature type="transmembrane region" description="Helical" evidence="13">
    <location>
        <begin position="304"/>
        <end position="324"/>
    </location>
</feature>
<keyword evidence="7 13" id="KW-0812">Transmembrane</keyword>
<dbReference type="PANTHER" id="PTHR47685:SF1">
    <property type="entry name" value="MAGNESIUM TRANSPORT PROTEIN CORA"/>
    <property type="match status" value="1"/>
</dbReference>
<dbReference type="EMBL" id="FOSN01000001">
    <property type="protein sequence ID" value="SFK01227.1"/>
    <property type="molecule type" value="Genomic_DNA"/>
</dbReference>
<evidence type="ECO:0000313" key="15">
    <source>
        <dbReference type="Proteomes" id="UP000198755"/>
    </source>
</evidence>
<keyword evidence="6" id="KW-0997">Cell inner membrane</keyword>
<evidence type="ECO:0000256" key="5">
    <source>
        <dbReference type="ARBA" id="ARBA00022475"/>
    </source>
</evidence>
<dbReference type="OrthoDB" id="9803416at2"/>
<evidence type="ECO:0000256" key="3">
    <source>
        <dbReference type="ARBA" id="ARBA00019439"/>
    </source>
</evidence>
<evidence type="ECO:0000256" key="1">
    <source>
        <dbReference type="ARBA" id="ARBA00004429"/>
    </source>
</evidence>
<keyword evidence="4" id="KW-0813">Transport</keyword>
<dbReference type="Pfam" id="PF01544">
    <property type="entry name" value="CorA"/>
    <property type="match status" value="1"/>
</dbReference>
<comment type="catalytic activity">
    <reaction evidence="12">
        <text>Mg(2+)(in) = Mg(2+)(out)</text>
        <dbReference type="Rhea" id="RHEA:29827"/>
        <dbReference type="ChEBI" id="CHEBI:18420"/>
    </reaction>
</comment>
<evidence type="ECO:0000256" key="11">
    <source>
        <dbReference type="ARBA" id="ARBA00023136"/>
    </source>
</evidence>
<dbReference type="SUPFAM" id="SSF143865">
    <property type="entry name" value="CorA soluble domain-like"/>
    <property type="match status" value="1"/>
</dbReference>
<dbReference type="CDD" id="cd12837">
    <property type="entry name" value="EcCorA-like_u1"/>
    <property type="match status" value="1"/>
</dbReference>
<evidence type="ECO:0000256" key="2">
    <source>
        <dbReference type="ARBA" id="ARBA00009765"/>
    </source>
</evidence>
<keyword evidence="9 13" id="KW-1133">Transmembrane helix</keyword>
<dbReference type="GO" id="GO:0015087">
    <property type="term" value="F:cobalt ion transmembrane transporter activity"/>
    <property type="evidence" value="ECO:0007669"/>
    <property type="project" value="TreeGrafter"/>
</dbReference>
<dbReference type="GO" id="GO:0005886">
    <property type="term" value="C:plasma membrane"/>
    <property type="evidence" value="ECO:0007669"/>
    <property type="project" value="UniProtKB-SubCell"/>
</dbReference>
<keyword evidence="8" id="KW-0460">Magnesium</keyword>
<keyword evidence="15" id="KW-1185">Reference proteome</keyword>
<evidence type="ECO:0000256" key="10">
    <source>
        <dbReference type="ARBA" id="ARBA00023065"/>
    </source>
</evidence>
<evidence type="ECO:0000256" key="12">
    <source>
        <dbReference type="ARBA" id="ARBA00034269"/>
    </source>
</evidence>
<evidence type="ECO:0000256" key="7">
    <source>
        <dbReference type="ARBA" id="ARBA00022692"/>
    </source>
</evidence>
<accession>A0A1I3W3K3</accession>
<keyword evidence="10" id="KW-0406">Ion transport</keyword>
<dbReference type="GO" id="GO:0015099">
    <property type="term" value="F:nickel cation transmembrane transporter activity"/>
    <property type="evidence" value="ECO:0007669"/>
    <property type="project" value="TreeGrafter"/>
</dbReference>
<dbReference type="Gene3D" id="1.20.58.340">
    <property type="entry name" value="Magnesium transport protein CorA, transmembrane region"/>
    <property type="match status" value="1"/>
</dbReference>
<evidence type="ECO:0000256" key="6">
    <source>
        <dbReference type="ARBA" id="ARBA00022519"/>
    </source>
</evidence>
<dbReference type="SUPFAM" id="SSF144083">
    <property type="entry name" value="Magnesium transport protein CorA, transmembrane region"/>
    <property type="match status" value="1"/>
</dbReference>
<proteinExistence type="inferred from homology"/>
<name>A0A1I3W3K3_9HYPH</name>
<evidence type="ECO:0000256" key="13">
    <source>
        <dbReference type="SAM" id="Phobius"/>
    </source>
</evidence>
<keyword evidence="5" id="KW-1003">Cell membrane</keyword>
<feature type="transmembrane region" description="Helical" evidence="13">
    <location>
        <begin position="269"/>
        <end position="292"/>
    </location>
</feature>
<dbReference type="GO" id="GO:0015095">
    <property type="term" value="F:magnesium ion transmembrane transporter activity"/>
    <property type="evidence" value="ECO:0007669"/>
    <property type="project" value="TreeGrafter"/>
</dbReference>
<comment type="similarity">
    <text evidence="2">Belongs to the CorA metal ion transporter (MIT) (TC 1.A.35) family.</text>
</comment>
<evidence type="ECO:0000313" key="14">
    <source>
        <dbReference type="EMBL" id="SFK01227.1"/>
    </source>
</evidence>
<reference evidence="14 15" key="1">
    <citation type="submission" date="2016-10" db="EMBL/GenBank/DDBJ databases">
        <authorList>
            <person name="de Groot N.N."/>
        </authorList>
    </citation>
    <scope>NUCLEOTIDE SEQUENCE [LARGE SCALE GENOMIC DNA]</scope>
    <source>
        <strain evidence="14 15">NE2</strain>
    </source>
</reference>